<evidence type="ECO:0000313" key="1">
    <source>
        <dbReference type="EMBL" id="BBN11834.1"/>
    </source>
</evidence>
<evidence type="ECO:0000313" key="2">
    <source>
        <dbReference type="Proteomes" id="UP001162541"/>
    </source>
</evidence>
<name>A0AAF6BIK0_MARPO</name>
<dbReference type="EMBL" id="AP019870">
    <property type="protein sequence ID" value="BBN11834.1"/>
    <property type="molecule type" value="Genomic_DNA"/>
</dbReference>
<proteinExistence type="predicted"/>
<gene>
    <name evidence="1" type="ORF">Mp_5g15110</name>
</gene>
<dbReference type="Proteomes" id="UP001162541">
    <property type="component" value="Chromosome 5"/>
</dbReference>
<organism evidence="1 2">
    <name type="scientific">Marchantia polymorpha subsp. ruderalis</name>
    <dbReference type="NCBI Taxonomy" id="1480154"/>
    <lineage>
        <taxon>Eukaryota</taxon>
        <taxon>Viridiplantae</taxon>
        <taxon>Streptophyta</taxon>
        <taxon>Embryophyta</taxon>
        <taxon>Marchantiophyta</taxon>
        <taxon>Marchantiopsida</taxon>
        <taxon>Marchantiidae</taxon>
        <taxon>Marchantiales</taxon>
        <taxon>Marchantiaceae</taxon>
        <taxon>Marchantia</taxon>
    </lineage>
</organism>
<sequence>MYKVQQARAATVPSSYLCRSVVACSRLQQQVGAMAGKFCVLGPRRARAGAVLLLMIWRLCHVSADIEIHRSRASEGIDKWQLQVVACTPHGTTVTFIIQEFGQVRSERSTLTPGESASFEIVEENVNDWTCIAKFTLLNSTTRYFKEFPLRGPHGPKCSTCRWIFKDYQSGIFLDSNDGRGPVHILDWDVDVDTSKQFSSRRD</sequence>
<dbReference type="AlphaFoldDB" id="A0AAF6BIK0"/>
<reference evidence="2" key="1">
    <citation type="journal article" date="2020" name="Curr. Biol.">
        <title>Chromatin organization in early land plants reveals an ancestral association between H3K27me3, transposons, and constitutive heterochromatin.</title>
        <authorList>
            <person name="Montgomery S.A."/>
            <person name="Tanizawa Y."/>
            <person name="Galik B."/>
            <person name="Wang N."/>
            <person name="Ito T."/>
            <person name="Mochizuki T."/>
            <person name="Akimcheva S."/>
            <person name="Bowman J.L."/>
            <person name="Cognat V."/>
            <person name="Marechal-Drouard L."/>
            <person name="Ekker H."/>
            <person name="Hong S.F."/>
            <person name="Kohchi T."/>
            <person name="Lin S.S."/>
            <person name="Liu L.D."/>
            <person name="Nakamura Y."/>
            <person name="Valeeva L.R."/>
            <person name="Shakirov E.V."/>
            <person name="Shippen D.E."/>
            <person name="Wei W.L."/>
            <person name="Yagura M."/>
            <person name="Yamaoka S."/>
            <person name="Yamato K.T."/>
            <person name="Liu C."/>
            <person name="Berger F."/>
        </authorList>
    </citation>
    <scope>NUCLEOTIDE SEQUENCE [LARGE SCALE GENOMIC DNA]</scope>
    <source>
        <strain evidence="2">Tak-1</strain>
    </source>
</reference>
<protein>
    <submittedName>
        <fullName evidence="1">Uncharacterized protein</fullName>
    </submittedName>
</protein>
<accession>A0AAF6BIK0</accession>